<name>A0A8H2PMV6_9GAMM</name>
<dbReference type="Pfam" id="PF04403">
    <property type="entry name" value="PqiA"/>
    <property type="match status" value="1"/>
</dbReference>
<comment type="caution">
    <text evidence="2">The sequence shown here is derived from an EMBL/GenBank/DDBJ whole genome shotgun (WGS) entry which is preliminary data.</text>
</comment>
<keyword evidence="1" id="KW-1133">Transmembrane helix</keyword>
<organism evidence="2 3">
    <name type="scientific">Colwellia ponticola</name>
    <dbReference type="NCBI Taxonomy" id="2304625"/>
    <lineage>
        <taxon>Bacteria</taxon>
        <taxon>Pseudomonadati</taxon>
        <taxon>Pseudomonadota</taxon>
        <taxon>Gammaproteobacteria</taxon>
        <taxon>Alteromonadales</taxon>
        <taxon>Colwelliaceae</taxon>
        <taxon>Colwellia</taxon>
    </lineage>
</organism>
<dbReference type="EMBL" id="SZVP01000005">
    <property type="protein sequence ID" value="TMM45648.1"/>
    <property type="molecule type" value="Genomic_DNA"/>
</dbReference>
<proteinExistence type="predicted"/>
<feature type="transmembrane region" description="Helical" evidence="1">
    <location>
        <begin position="183"/>
        <end position="202"/>
    </location>
</feature>
<protein>
    <submittedName>
        <fullName evidence="2">Paraquat-inducible protein A</fullName>
    </submittedName>
</protein>
<dbReference type="Proteomes" id="UP000307702">
    <property type="component" value="Unassembled WGS sequence"/>
</dbReference>
<dbReference type="OrthoDB" id="9807787at2"/>
<evidence type="ECO:0000256" key="1">
    <source>
        <dbReference type="SAM" id="Phobius"/>
    </source>
</evidence>
<dbReference type="AlphaFoldDB" id="A0A8H2PMV6"/>
<gene>
    <name evidence="2" type="ORF">FCS21_07430</name>
</gene>
<feature type="transmembrane region" description="Helical" evidence="1">
    <location>
        <begin position="61"/>
        <end position="85"/>
    </location>
</feature>
<dbReference type="InterPro" id="IPR007498">
    <property type="entry name" value="PqiA-like"/>
</dbReference>
<accession>A0A8H2PMV6</accession>
<keyword evidence="3" id="KW-1185">Reference proteome</keyword>
<keyword evidence="1" id="KW-0472">Membrane</keyword>
<sequence length="218" mass="24764">MGKWVNINDMNNKINTSLFIACQQCDALYDKPKLKQGQLAKCNRCGSTLIERKVDPVNRSFNWSLAGLILMLPAILLPIMGVTLAGQFHQASLFDCILVLIDRGFFMIASLVFLFAIAVPIVRLAGALYISYSFKFNKLNPSLLQFFRAYHHLDHWAMLNVFMLGIVVSMYKLIDDTELSVNFGLLSFVFWLICSTMSAAALDQDYIWDKLEKAFTKK</sequence>
<reference evidence="2 3" key="1">
    <citation type="submission" date="2019-05" db="EMBL/GenBank/DDBJ databases">
        <title>Colwellia ponticola sp. nov., isolated from seawater.</title>
        <authorList>
            <person name="Yoon J.-H."/>
        </authorList>
    </citation>
    <scope>NUCLEOTIDE SEQUENCE [LARGE SCALE GENOMIC DNA]</scope>
    <source>
        <strain evidence="2 3">OISW-25</strain>
    </source>
</reference>
<feature type="transmembrane region" description="Helical" evidence="1">
    <location>
        <begin position="105"/>
        <end position="132"/>
    </location>
</feature>
<keyword evidence="1" id="KW-0812">Transmembrane</keyword>
<evidence type="ECO:0000313" key="2">
    <source>
        <dbReference type="EMBL" id="TMM45648.1"/>
    </source>
</evidence>
<evidence type="ECO:0000313" key="3">
    <source>
        <dbReference type="Proteomes" id="UP000307702"/>
    </source>
</evidence>